<dbReference type="Proteomes" id="UP001472677">
    <property type="component" value="Unassembled WGS sequence"/>
</dbReference>
<evidence type="ECO:0000313" key="2">
    <source>
        <dbReference type="Proteomes" id="UP001472677"/>
    </source>
</evidence>
<sequence>MIHLLQKEFEIRKITKVGFLWYFLVFVDKREPVVRGKASGQPKFGGGLFSTGLCFGFVEFEIASSVQSAIEASLINIGGCNAVVEEKRSTSQGIIYTEMMISWGTNSI</sequence>
<reference evidence="1 2" key="1">
    <citation type="journal article" date="2024" name="G3 (Bethesda)">
        <title>Genome assembly of Hibiscus sabdariffa L. provides insights into metabolisms of medicinal natural products.</title>
        <authorList>
            <person name="Kim T."/>
        </authorList>
    </citation>
    <scope>NUCLEOTIDE SEQUENCE [LARGE SCALE GENOMIC DNA]</scope>
    <source>
        <strain evidence="1">TK-2024</strain>
        <tissue evidence="1">Old leaves</tissue>
    </source>
</reference>
<evidence type="ECO:0000313" key="1">
    <source>
        <dbReference type="EMBL" id="KAK8556274.1"/>
    </source>
</evidence>
<organism evidence="1 2">
    <name type="scientific">Hibiscus sabdariffa</name>
    <name type="common">roselle</name>
    <dbReference type="NCBI Taxonomy" id="183260"/>
    <lineage>
        <taxon>Eukaryota</taxon>
        <taxon>Viridiplantae</taxon>
        <taxon>Streptophyta</taxon>
        <taxon>Embryophyta</taxon>
        <taxon>Tracheophyta</taxon>
        <taxon>Spermatophyta</taxon>
        <taxon>Magnoliopsida</taxon>
        <taxon>eudicotyledons</taxon>
        <taxon>Gunneridae</taxon>
        <taxon>Pentapetalae</taxon>
        <taxon>rosids</taxon>
        <taxon>malvids</taxon>
        <taxon>Malvales</taxon>
        <taxon>Malvaceae</taxon>
        <taxon>Malvoideae</taxon>
        <taxon>Hibiscus</taxon>
    </lineage>
</organism>
<comment type="caution">
    <text evidence="1">The sequence shown here is derived from an EMBL/GenBank/DDBJ whole genome shotgun (WGS) entry which is preliminary data.</text>
</comment>
<name>A0ABR2E9Q7_9ROSI</name>
<dbReference type="PANTHER" id="PTHR10693">
    <property type="entry name" value="RAS GTPASE-ACTIVATING PROTEIN-BINDING PROTEIN"/>
    <property type="match status" value="1"/>
</dbReference>
<dbReference type="InterPro" id="IPR039539">
    <property type="entry name" value="Ras_GTPase_bind_prot"/>
</dbReference>
<accession>A0ABR2E9Q7</accession>
<dbReference type="PANTHER" id="PTHR10693:SF20">
    <property type="entry name" value="AT27578P"/>
    <property type="match status" value="1"/>
</dbReference>
<gene>
    <name evidence="1" type="ORF">V6N12_002684</name>
</gene>
<keyword evidence="2" id="KW-1185">Reference proteome</keyword>
<protein>
    <submittedName>
        <fullName evidence="1">Uncharacterized protein</fullName>
    </submittedName>
</protein>
<dbReference type="EMBL" id="JBBPBM010000017">
    <property type="protein sequence ID" value="KAK8556274.1"/>
    <property type="molecule type" value="Genomic_DNA"/>
</dbReference>
<proteinExistence type="predicted"/>